<evidence type="ECO:0000256" key="1">
    <source>
        <dbReference type="SAM" id="MobiDB-lite"/>
    </source>
</evidence>
<gene>
    <name evidence="2" type="ORF">CCMP2556_LOCUS55401</name>
</gene>
<dbReference type="EMBL" id="CAXAMN010028961">
    <property type="protein sequence ID" value="CAK9118276.1"/>
    <property type="molecule type" value="Genomic_DNA"/>
</dbReference>
<proteinExistence type="predicted"/>
<keyword evidence="3" id="KW-1185">Reference proteome</keyword>
<evidence type="ECO:0000313" key="3">
    <source>
        <dbReference type="Proteomes" id="UP001642484"/>
    </source>
</evidence>
<feature type="non-terminal residue" evidence="2">
    <location>
        <position position="1"/>
    </location>
</feature>
<reference evidence="2 3" key="1">
    <citation type="submission" date="2024-02" db="EMBL/GenBank/DDBJ databases">
        <authorList>
            <person name="Chen Y."/>
            <person name="Shah S."/>
            <person name="Dougan E. K."/>
            <person name="Thang M."/>
            <person name="Chan C."/>
        </authorList>
    </citation>
    <scope>NUCLEOTIDE SEQUENCE [LARGE SCALE GENOMIC DNA]</scope>
</reference>
<sequence>VRRKLTSASLRQGGAGAGRRGRRAAWQVVIRRPERRQHRRRLVFWLELGWKRDLVPLLQAFLAQIEAIRLITCTGRFQACYRSPSASEVLGELCGYLDGLQGSLNLGWEENLCEELFLKGDGQAVLRGISMPLQRLVELALPAAAPPEVGNYGSRFHFEYFFAKRAEVQSHQRGVRDRLTYPPIFSPGGICSFEESGFTTQRWGPNASRVLEMLSGQVPLSRFVVNFGAADGECGSEEDWNADPANCLTTAGYSALVVEGDQKFFPQLRRRFGHREDVHLVLHFLPLSNITELLEHYLSTMPSSSRSPDLLKVDVDHADCLFMQEALRVLRPKVIHVEYMPQAPPPLEYVQHYQPSLLQVDIHGRGETLLLRERLWKPSAQFIWSEEQLQKKAPMDPVAASVAGKGAQDRWTEGREMTGCSLSAFLLRAEGYALFAAGDEEAVLVREDLQALLGPTPDPLDAWLRGSFCNPWRLTNAPDYAAWGFDFRLLVSQSVNEQREALELLLKAHGAKAFSLTTGEKQRNARLAVLGRSGPDARLADTPPKSEDVLSTSVQLLQGKVPSPTKSLSSALQQAAKPEDSFGLLLDPTLRKEFASELERSGLKEITPQSSQQLVEIFGQVLSKQLEAVKTQAAQLAAKLPTKGPLSFEQVLKALNQEELLGRFAPSLVAGAEGSIASDCKDRSQKSTRTPGWKLRGEQSF</sequence>
<feature type="region of interest" description="Disordered" evidence="1">
    <location>
        <begin position="674"/>
        <end position="701"/>
    </location>
</feature>
<dbReference type="Proteomes" id="UP001642484">
    <property type="component" value="Unassembled WGS sequence"/>
</dbReference>
<organism evidence="2 3">
    <name type="scientific">Durusdinium trenchii</name>
    <dbReference type="NCBI Taxonomy" id="1381693"/>
    <lineage>
        <taxon>Eukaryota</taxon>
        <taxon>Sar</taxon>
        <taxon>Alveolata</taxon>
        <taxon>Dinophyceae</taxon>
        <taxon>Suessiales</taxon>
        <taxon>Symbiodiniaceae</taxon>
        <taxon>Durusdinium</taxon>
    </lineage>
</organism>
<protein>
    <submittedName>
        <fullName evidence="2">Uncharacterized protein</fullName>
    </submittedName>
</protein>
<comment type="caution">
    <text evidence="2">The sequence shown here is derived from an EMBL/GenBank/DDBJ whole genome shotgun (WGS) entry which is preliminary data.</text>
</comment>
<name>A0ABP0T1E0_9DINO</name>
<evidence type="ECO:0000313" key="2">
    <source>
        <dbReference type="EMBL" id="CAK9118276.1"/>
    </source>
</evidence>
<accession>A0ABP0T1E0</accession>